<organism evidence="2 3">
    <name type="scientific">Priapulus caudatus</name>
    <name type="common">Priapulid worm</name>
    <dbReference type="NCBI Taxonomy" id="37621"/>
    <lineage>
        <taxon>Eukaryota</taxon>
        <taxon>Metazoa</taxon>
        <taxon>Ecdysozoa</taxon>
        <taxon>Scalidophora</taxon>
        <taxon>Priapulida</taxon>
        <taxon>Priapulimorpha</taxon>
        <taxon>Priapulimorphida</taxon>
        <taxon>Priapulidae</taxon>
        <taxon>Priapulus</taxon>
    </lineage>
</organism>
<proteinExistence type="predicted"/>
<sequence>MGDIILHSRHATYRTQAPNRHATYRTQAPYRHDILQTQAPNRNPTFRPRATDRHDPYRARAASGHHSYGTRVASGRRPYARASISPATITTACGSSGGGGICSAVRRATSAERAALFAYQPTRLFVPTRLHVGPPTGRPSGHGFTRDDRRLRVVASPTTTTTFLSQRTLPDGAAVVQAASGVSRVGTVAARDDGRHGDGHRGYGVRVGHGDFVDIDRRYAGKFGFQRVRFDSLPVHVGPASALPSSSRFSRRASSLSQLAARAQGRVAPSSYVIAARGRVEVGGAGRYGDREVVVVAVDPTPAQHGRRVVTTVEHGRPTRVVVATADSDDGGYGASAADETGHLVRRQPTYVIRSGSTSGSDAQRHGGYPQGGGVSQYGGSSAGLPAAAAGEGEEVSGAVTEGGGGGSQPIKLPGFVADDFGDVFVGTTFKSHFYTGADNTE</sequence>
<reference evidence="3" key="1">
    <citation type="submission" date="2025-08" db="UniProtKB">
        <authorList>
            <consortium name="RefSeq"/>
        </authorList>
    </citation>
    <scope>IDENTIFICATION</scope>
</reference>
<dbReference type="GeneID" id="106813373"/>
<keyword evidence="2" id="KW-1185">Reference proteome</keyword>
<evidence type="ECO:0000313" key="3">
    <source>
        <dbReference type="RefSeq" id="XP_014672990.1"/>
    </source>
</evidence>
<protein>
    <submittedName>
        <fullName evidence="3">Uncharacterized protein LOC106813373</fullName>
    </submittedName>
</protein>
<feature type="region of interest" description="Disordered" evidence="1">
    <location>
        <begin position="354"/>
        <end position="407"/>
    </location>
</feature>
<name>A0ABM1ELB9_PRICU</name>
<gene>
    <name evidence="3" type="primary">LOC106813373</name>
</gene>
<accession>A0ABM1ELB9</accession>
<dbReference type="Proteomes" id="UP000695022">
    <property type="component" value="Unplaced"/>
</dbReference>
<feature type="compositionally biased region" description="Low complexity" evidence="1">
    <location>
        <begin position="378"/>
        <end position="400"/>
    </location>
</feature>
<evidence type="ECO:0000313" key="2">
    <source>
        <dbReference type="Proteomes" id="UP000695022"/>
    </source>
</evidence>
<evidence type="ECO:0000256" key="1">
    <source>
        <dbReference type="SAM" id="MobiDB-lite"/>
    </source>
</evidence>
<dbReference type="RefSeq" id="XP_014672990.1">
    <property type="nucleotide sequence ID" value="XM_014817504.1"/>
</dbReference>